<feature type="chain" id="PRO_5002317224" description="Regulatory P domain-containing protein" evidence="1">
    <location>
        <begin position="20"/>
        <end position="472"/>
    </location>
</feature>
<organism evidence="2 3">
    <name type="scientific">Cylindrobasidium torrendii FP15055 ss-10</name>
    <dbReference type="NCBI Taxonomy" id="1314674"/>
    <lineage>
        <taxon>Eukaryota</taxon>
        <taxon>Fungi</taxon>
        <taxon>Dikarya</taxon>
        <taxon>Basidiomycota</taxon>
        <taxon>Agaricomycotina</taxon>
        <taxon>Agaricomycetes</taxon>
        <taxon>Agaricomycetidae</taxon>
        <taxon>Agaricales</taxon>
        <taxon>Marasmiineae</taxon>
        <taxon>Physalacriaceae</taxon>
        <taxon>Cylindrobasidium</taxon>
    </lineage>
</organism>
<keyword evidence="1" id="KW-0732">Signal</keyword>
<dbReference type="PANTHER" id="PTHR38787">
    <property type="entry name" value="REGULATORY P DOMAIN-CONTAINING PROTEIN"/>
    <property type="match status" value="1"/>
</dbReference>
<dbReference type="EMBL" id="KN880439">
    <property type="protein sequence ID" value="KIY72883.1"/>
    <property type="molecule type" value="Genomic_DNA"/>
</dbReference>
<sequence>MEINAAFAVLLAMANTALSFRTFQNPNPRPEYTSGQVHNDLMSLKMGRYAMRQQAGEYASAMYSNSTVSERVPCVNGYANEFQCSNFDLLYFATHADLGSAEGRGSSSWGWTAKDGREYIAIGQADGAAFAEVTPEGKLDYIGRLPQPDGVEPSAWRELRVMNDLAVIGSEAEGHHVQIFDMKKLLEVAEGEKPKTFHPLDDIESLFDQLPLGRTHNIVVNSELNYAVSVGSQPRSSRFKGGLVFIDLEDPKNPVLAGYQADDGYIHDAQCIIYKGPDARYVGEDVCYGFNEDTLTIYNVTNKANGTIISRMSYEGAAYIHQGWVTDTENQEYLLVDDEYDEWDHTTFSSDGHAITYIIDIRDLENPTLSGHYKSAVRGIDHTQYTKDGLVYQSNYGTGLRVLDITSIPLDPTGGGVKEIGFFDIYPEDDDLEDGGVVDFLGTWSSYGLFASGHVVINTIERGAFVVKYTGS</sequence>
<dbReference type="AlphaFoldDB" id="A0A0D7BQS1"/>
<proteinExistence type="predicted"/>
<dbReference type="OrthoDB" id="2099887at2759"/>
<dbReference type="GO" id="GO:0005576">
    <property type="term" value="C:extracellular region"/>
    <property type="evidence" value="ECO:0007669"/>
    <property type="project" value="TreeGrafter"/>
</dbReference>
<dbReference type="PANTHER" id="PTHR38787:SF3">
    <property type="entry name" value="REGULATORY P DOMAIN-CONTAINING PROTEIN"/>
    <property type="match status" value="1"/>
</dbReference>
<dbReference type="STRING" id="1314674.A0A0D7BQS1"/>
<keyword evidence="3" id="KW-1185">Reference proteome</keyword>
<name>A0A0D7BQS1_9AGAR</name>
<evidence type="ECO:0000256" key="1">
    <source>
        <dbReference type="SAM" id="SignalP"/>
    </source>
</evidence>
<evidence type="ECO:0008006" key="4">
    <source>
        <dbReference type="Google" id="ProtNLM"/>
    </source>
</evidence>
<reference evidence="2 3" key="1">
    <citation type="journal article" date="2015" name="Fungal Genet. Biol.">
        <title>Evolution of novel wood decay mechanisms in Agaricales revealed by the genome sequences of Fistulina hepatica and Cylindrobasidium torrendii.</title>
        <authorList>
            <person name="Floudas D."/>
            <person name="Held B.W."/>
            <person name="Riley R."/>
            <person name="Nagy L.G."/>
            <person name="Koehler G."/>
            <person name="Ransdell A.S."/>
            <person name="Younus H."/>
            <person name="Chow J."/>
            <person name="Chiniquy J."/>
            <person name="Lipzen A."/>
            <person name="Tritt A."/>
            <person name="Sun H."/>
            <person name="Haridas S."/>
            <person name="LaButti K."/>
            <person name="Ohm R.A."/>
            <person name="Kues U."/>
            <person name="Blanchette R.A."/>
            <person name="Grigoriev I.V."/>
            <person name="Minto R.E."/>
            <person name="Hibbett D.S."/>
        </authorList>
    </citation>
    <scope>NUCLEOTIDE SEQUENCE [LARGE SCALE GENOMIC DNA]</scope>
    <source>
        <strain evidence="2 3">FP15055 ss-10</strain>
    </source>
</reference>
<accession>A0A0D7BQS1</accession>
<dbReference type="Proteomes" id="UP000054007">
    <property type="component" value="Unassembled WGS sequence"/>
</dbReference>
<protein>
    <recommendedName>
        <fullName evidence="4">Regulatory P domain-containing protein</fullName>
    </recommendedName>
</protein>
<dbReference type="NCBIfam" id="TIGR04312">
    <property type="entry name" value="choice_anch_B"/>
    <property type="match status" value="1"/>
</dbReference>
<feature type="signal peptide" evidence="1">
    <location>
        <begin position="1"/>
        <end position="19"/>
    </location>
</feature>
<dbReference type="InterPro" id="IPR027589">
    <property type="entry name" value="Choice_anch_B"/>
</dbReference>
<evidence type="ECO:0000313" key="2">
    <source>
        <dbReference type="EMBL" id="KIY72883.1"/>
    </source>
</evidence>
<gene>
    <name evidence="2" type="ORF">CYLTODRAFT_387681</name>
</gene>
<evidence type="ECO:0000313" key="3">
    <source>
        <dbReference type="Proteomes" id="UP000054007"/>
    </source>
</evidence>